<organism evidence="1 2">
    <name type="scientific">Cupriavidus phytorum</name>
    <dbReference type="NCBI Taxonomy" id="3024399"/>
    <lineage>
        <taxon>Bacteria</taxon>
        <taxon>Pseudomonadati</taxon>
        <taxon>Pseudomonadota</taxon>
        <taxon>Betaproteobacteria</taxon>
        <taxon>Burkholderiales</taxon>
        <taxon>Burkholderiaceae</taxon>
        <taxon>Cupriavidus</taxon>
    </lineage>
</organism>
<dbReference type="InterPro" id="IPR010774">
    <property type="entry name" value="YbcO"/>
</dbReference>
<name>A0A2W7PB22_9BURK</name>
<dbReference type="Proteomes" id="UP000249638">
    <property type="component" value="Unassembled WGS sequence"/>
</dbReference>
<evidence type="ECO:0000313" key="1">
    <source>
        <dbReference type="EMBL" id="PZX29457.1"/>
    </source>
</evidence>
<sequence length="98" mass="10699">MSKIRKSARDKDCQVRIPGVCTFDPATTIWSHYRGEAGGKGGAIKSDDICGAYACTACDAVYDGQRPRPAGMTKEEVDLDWLTGHIRSIRILAREGLI</sequence>
<comment type="caution">
    <text evidence="1">The sequence shown here is derived from an EMBL/GenBank/DDBJ whole genome shotgun (WGS) entry which is preliminary data.</text>
</comment>
<evidence type="ECO:0000313" key="2">
    <source>
        <dbReference type="Proteomes" id="UP000249638"/>
    </source>
</evidence>
<gene>
    <name evidence="1" type="ORF">C7416_104462</name>
</gene>
<proteinExistence type="predicted"/>
<dbReference type="EMBL" id="QKZN01000004">
    <property type="protein sequence ID" value="PZX29457.1"/>
    <property type="molecule type" value="Genomic_DNA"/>
</dbReference>
<dbReference type="Pfam" id="PF07102">
    <property type="entry name" value="YbcO"/>
    <property type="match status" value="1"/>
</dbReference>
<protein>
    <submittedName>
        <fullName evidence="1">Uncharacterized protein DUF1364</fullName>
    </submittedName>
</protein>
<accession>A0A2W7PB22</accession>
<keyword evidence="2" id="KW-1185">Reference proteome</keyword>
<reference evidence="1" key="1">
    <citation type="submission" date="2018-06" db="EMBL/GenBank/DDBJ databases">
        <title>Genomic Encyclopedia of Type Strains, Phase IV (KMG-V): Genome sequencing to study the core and pangenomes of soil and plant-associated prokaryotes.</title>
        <authorList>
            <person name="Whitman W."/>
        </authorList>
    </citation>
    <scope>NUCLEOTIDE SEQUENCE [LARGE SCALE GENOMIC DNA]</scope>
    <source>
        <strain evidence="1">MLR2-44</strain>
    </source>
</reference>
<dbReference type="AlphaFoldDB" id="A0A2W7PB22"/>
<dbReference type="Gene3D" id="3.30.50.20">
    <property type="entry name" value="prophage-derive protein ybcO"/>
    <property type="match status" value="1"/>
</dbReference>